<dbReference type="InterPro" id="IPR003439">
    <property type="entry name" value="ABC_transporter-like_ATP-bd"/>
</dbReference>
<proteinExistence type="predicted"/>
<accession>A0ABR2BMD7</accession>
<protein>
    <recommendedName>
        <fullName evidence="1">ABC transporter domain-containing protein</fullName>
    </recommendedName>
</protein>
<evidence type="ECO:0000313" key="2">
    <source>
        <dbReference type="EMBL" id="KAK8508294.1"/>
    </source>
</evidence>
<dbReference type="InterPro" id="IPR013283">
    <property type="entry name" value="RLI1"/>
</dbReference>
<organism evidence="2 3">
    <name type="scientific">Hibiscus sabdariffa</name>
    <name type="common">roselle</name>
    <dbReference type="NCBI Taxonomy" id="183260"/>
    <lineage>
        <taxon>Eukaryota</taxon>
        <taxon>Viridiplantae</taxon>
        <taxon>Streptophyta</taxon>
        <taxon>Embryophyta</taxon>
        <taxon>Tracheophyta</taxon>
        <taxon>Spermatophyta</taxon>
        <taxon>Magnoliopsida</taxon>
        <taxon>eudicotyledons</taxon>
        <taxon>Gunneridae</taxon>
        <taxon>Pentapetalae</taxon>
        <taxon>rosids</taxon>
        <taxon>malvids</taxon>
        <taxon>Malvales</taxon>
        <taxon>Malvaceae</taxon>
        <taxon>Malvoideae</taxon>
        <taxon>Hibiscus</taxon>
    </lineage>
</organism>
<evidence type="ECO:0000259" key="1">
    <source>
        <dbReference type="Pfam" id="PF00005"/>
    </source>
</evidence>
<dbReference type="EMBL" id="JBBPBM010000103">
    <property type="protein sequence ID" value="KAK8508294.1"/>
    <property type="molecule type" value="Genomic_DNA"/>
</dbReference>
<name>A0ABR2BMD7_9ROSI</name>
<dbReference type="Pfam" id="PF00005">
    <property type="entry name" value="ABC_tran"/>
    <property type="match status" value="1"/>
</dbReference>
<evidence type="ECO:0000313" key="3">
    <source>
        <dbReference type="Proteomes" id="UP001472677"/>
    </source>
</evidence>
<dbReference type="InterPro" id="IPR027417">
    <property type="entry name" value="P-loop_NTPase"/>
</dbReference>
<dbReference type="Gene3D" id="3.40.50.300">
    <property type="entry name" value="P-loop containing nucleotide triphosphate hydrolases"/>
    <property type="match status" value="1"/>
</dbReference>
<feature type="domain" description="ABC transporter" evidence="1">
    <location>
        <begin position="1"/>
        <end position="96"/>
    </location>
</feature>
<keyword evidence="3" id="KW-1185">Reference proteome</keyword>
<comment type="caution">
    <text evidence="2">The sequence shown here is derived from an EMBL/GenBank/DDBJ whole genome shotgun (WGS) entry which is preliminary data.</text>
</comment>
<reference evidence="2 3" key="1">
    <citation type="journal article" date="2024" name="G3 (Bethesda)">
        <title>Genome assembly of Hibiscus sabdariffa L. provides insights into metabolisms of medicinal natural products.</title>
        <authorList>
            <person name="Kim T."/>
        </authorList>
    </citation>
    <scope>NUCLEOTIDE SEQUENCE [LARGE SCALE GENOMIC DNA]</scope>
    <source>
        <strain evidence="2">TK-2024</strain>
        <tissue evidence="2">Old leaves</tissue>
    </source>
</reference>
<dbReference type="SUPFAM" id="SSF52540">
    <property type="entry name" value="P-loop containing nucleoside triphosphate hydrolases"/>
    <property type="match status" value="1"/>
</dbReference>
<sequence>MLGENGTGKTTFIRMLTGLLEPDIVEGSDAEEMPEFNVSYKPQKISSKSQSTVKDLLHHKIYDSYTHPQFVSDVMKPLLIDQLMDREVMNLSGGELHYVYAFGKTELLCTKGGLGGLHSQFPQSLLTGMNLFLSHLDITFRRDPTNYRPRINKLNSTKDREQKSAGSYYYLDD</sequence>
<dbReference type="PANTHER" id="PTHR19248">
    <property type="entry name" value="ATP-BINDING TRANSPORT PROTEIN-RELATED"/>
    <property type="match status" value="1"/>
</dbReference>
<dbReference type="Proteomes" id="UP001472677">
    <property type="component" value="Unassembled WGS sequence"/>
</dbReference>
<gene>
    <name evidence="2" type="ORF">V6N12_019473</name>
</gene>